<keyword evidence="5" id="KW-0812">Transmembrane</keyword>
<keyword evidence="3" id="KW-0813">Transport</keyword>
<gene>
    <name evidence="8" type="ORF">A2V58_04110</name>
</gene>
<dbReference type="AlphaFoldDB" id="A0A1F6UGQ1"/>
<dbReference type="EMBL" id="MFSV01000186">
    <property type="protein sequence ID" value="OGI56533.1"/>
    <property type="molecule type" value="Genomic_DNA"/>
</dbReference>
<keyword evidence="4" id="KW-1134">Transmembrane beta strand</keyword>
<evidence type="ECO:0000313" key="8">
    <source>
        <dbReference type="EMBL" id="OGI56533.1"/>
    </source>
</evidence>
<dbReference type="GO" id="GO:0015562">
    <property type="term" value="F:efflux transmembrane transporter activity"/>
    <property type="evidence" value="ECO:0007669"/>
    <property type="project" value="InterPro"/>
</dbReference>
<comment type="subcellular location">
    <subcellularLocation>
        <location evidence="1">Cell outer membrane</location>
    </subcellularLocation>
</comment>
<keyword evidence="7" id="KW-0998">Cell outer membrane</keyword>
<comment type="similarity">
    <text evidence="2">Belongs to the outer membrane factor (OMF) (TC 1.B.17) family.</text>
</comment>
<organism evidence="8 9">
    <name type="scientific">Candidatus Muproteobacteria bacterium RBG_19FT_COMBO_61_10</name>
    <dbReference type="NCBI Taxonomy" id="1817761"/>
    <lineage>
        <taxon>Bacteria</taxon>
        <taxon>Pseudomonadati</taxon>
        <taxon>Pseudomonadota</taxon>
        <taxon>Candidatus Muproteobacteria</taxon>
    </lineage>
</organism>
<dbReference type="GO" id="GO:1990281">
    <property type="term" value="C:efflux pump complex"/>
    <property type="evidence" value="ECO:0007669"/>
    <property type="project" value="TreeGrafter"/>
</dbReference>
<keyword evidence="6" id="KW-0472">Membrane</keyword>
<name>A0A1F6UGQ1_9PROT</name>
<evidence type="ECO:0008006" key="10">
    <source>
        <dbReference type="Google" id="ProtNLM"/>
    </source>
</evidence>
<reference evidence="8 9" key="1">
    <citation type="journal article" date="2016" name="Nat. Commun.">
        <title>Thousands of microbial genomes shed light on interconnected biogeochemical processes in an aquifer system.</title>
        <authorList>
            <person name="Anantharaman K."/>
            <person name="Brown C.T."/>
            <person name="Hug L.A."/>
            <person name="Sharon I."/>
            <person name="Castelle C.J."/>
            <person name="Probst A.J."/>
            <person name="Thomas B.C."/>
            <person name="Singh A."/>
            <person name="Wilkins M.J."/>
            <person name="Karaoz U."/>
            <person name="Brodie E.L."/>
            <person name="Williams K.H."/>
            <person name="Hubbard S.S."/>
            <person name="Banfield J.F."/>
        </authorList>
    </citation>
    <scope>NUCLEOTIDE SEQUENCE [LARGE SCALE GENOMIC DNA]</scope>
</reference>
<dbReference type="GO" id="GO:0009279">
    <property type="term" value="C:cell outer membrane"/>
    <property type="evidence" value="ECO:0007669"/>
    <property type="project" value="UniProtKB-SubCell"/>
</dbReference>
<accession>A0A1F6UGQ1</accession>
<dbReference type="SUPFAM" id="SSF56954">
    <property type="entry name" value="Outer membrane efflux proteins (OEP)"/>
    <property type="match status" value="1"/>
</dbReference>
<evidence type="ECO:0000256" key="7">
    <source>
        <dbReference type="ARBA" id="ARBA00023237"/>
    </source>
</evidence>
<evidence type="ECO:0000256" key="5">
    <source>
        <dbReference type="ARBA" id="ARBA00022692"/>
    </source>
</evidence>
<dbReference type="PANTHER" id="PTHR30026:SF20">
    <property type="entry name" value="OUTER MEMBRANE PROTEIN TOLC"/>
    <property type="match status" value="1"/>
</dbReference>
<dbReference type="GO" id="GO:0015288">
    <property type="term" value="F:porin activity"/>
    <property type="evidence" value="ECO:0007669"/>
    <property type="project" value="TreeGrafter"/>
</dbReference>
<dbReference type="PANTHER" id="PTHR30026">
    <property type="entry name" value="OUTER MEMBRANE PROTEIN TOLC"/>
    <property type="match status" value="1"/>
</dbReference>
<evidence type="ECO:0000256" key="6">
    <source>
        <dbReference type="ARBA" id="ARBA00023136"/>
    </source>
</evidence>
<evidence type="ECO:0000256" key="4">
    <source>
        <dbReference type="ARBA" id="ARBA00022452"/>
    </source>
</evidence>
<dbReference type="InterPro" id="IPR051906">
    <property type="entry name" value="TolC-like"/>
</dbReference>
<sequence>MAEAASNNAELRSARSSLDAAGYDASAAYSGYYPQVSAGAGYSDTTSDSALSGSSTPGTTTFTGTSYSASVSVTQNLFSGFQDRARIEQGSANREGVEAGLGLAKARVSQALKNAYAGLKFAQDSILLAEKIVGRQQENVRLVELRFESGRENKGSLLLTKASLAQARLGQLQAIQARATAQAQLAQTLGRNEAEALTVSDDPPTAEPVEQPDFQRLATQAPDYTQAVAQEKSAAAGVTLARSGFYPNVNLTGSVGRSGSDWFPEDDRRSVGLNLSVPLFTGGRNYYGSRSAVASLDAASAGTLTAERLLLANLKQAYANYVQAVERLKVDQAFLDAAQMRAEIARSQYNNGLISFSDWNLIENDLIQRQTAYVQSQRDRVIAEAAWERTQGRGVIP</sequence>
<dbReference type="Proteomes" id="UP000177950">
    <property type="component" value="Unassembled WGS sequence"/>
</dbReference>
<evidence type="ECO:0000313" key="9">
    <source>
        <dbReference type="Proteomes" id="UP000177950"/>
    </source>
</evidence>
<dbReference type="Pfam" id="PF02321">
    <property type="entry name" value="OEP"/>
    <property type="match status" value="2"/>
</dbReference>
<proteinExistence type="inferred from homology"/>
<protein>
    <recommendedName>
        <fullName evidence="10">Transporter</fullName>
    </recommendedName>
</protein>
<comment type="caution">
    <text evidence="8">The sequence shown here is derived from an EMBL/GenBank/DDBJ whole genome shotgun (WGS) entry which is preliminary data.</text>
</comment>
<evidence type="ECO:0000256" key="1">
    <source>
        <dbReference type="ARBA" id="ARBA00004442"/>
    </source>
</evidence>
<evidence type="ECO:0000256" key="3">
    <source>
        <dbReference type="ARBA" id="ARBA00022448"/>
    </source>
</evidence>
<evidence type="ECO:0000256" key="2">
    <source>
        <dbReference type="ARBA" id="ARBA00007613"/>
    </source>
</evidence>
<dbReference type="Gene3D" id="1.20.1600.10">
    <property type="entry name" value="Outer membrane efflux proteins (OEP)"/>
    <property type="match status" value="1"/>
</dbReference>
<dbReference type="InterPro" id="IPR003423">
    <property type="entry name" value="OMP_efflux"/>
</dbReference>